<keyword evidence="2 4" id="KW-0472">Membrane</keyword>
<name>A3BIA0_ORYSJ</name>
<dbReference type="PANTHER" id="PTHR31415">
    <property type="entry name" value="OS05G0367900 PROTEIN"/>
    <property type="match status" value="1"/>
</dbReference>
<feature type="compositionally biased region" description="Polar residues" evidence="3">
    <location>
        <begin position="16"/>
        <end position="25"/>
    </location>
</feature>
<feature type="transmembrane region" description="Helical" evidence="4">
    <location>
        <begin position="106"/>
        <end position="129"/>
    </location>
</feature>
<dbReference type="AlphaFoldDB" id="A3BIA0"/>
<protein>
    <recommendedName>
        <fullName evidence="6">Late embryogenesis abundant protein LEA-2 subgroup domain-containing protein</fullName>
    </recommendedName>
</protein>
<dbReference type="GO" id="GO:0098542">
    <property type="term" value="P:defense response to other organism"/>
    <property type="evidence" value="ECO:0007669"/>
    <property type="project" value="InterPro"/>
</dbReference>
<sequence length="295" mass="31568">MAAQQQHMSMSASSSLVTSLSNSREGSPDRGAGLPEGVGNGDDPIDHVHLVCRRVRRRPPSLLLPRRPAKPALTTGNDSGERSLATTAATMCDECCCTCSNNCRDGLIVCGIVFGTLLLAVLISAFGFVRQPTFVVDDASLTRFNLSAAASSIAYNLTLKLVVHNRNWAMSVKNTKPMDAEYKFDGQPFERIQLADKGDKLGPGKTVVHRLSSGSEGAIVPALGNAGAQEYRKESAKGTFEVEVAIAGEVRYTARLTKCKIEATCPLKLQLAPPGTTSVAFQKVKCKLTKPEKNC</sequence>
<comment type="subcellular location">
    <subcellularLocation>
        <location evidence="1">Membrane</location>
    </subcellularLocation>
</comment>
<evidence type="ECO:0000256" key="2">
    <source>
        <dbReference type="ARBA" id="ARBA00023136"/>
    </source>
</evidence>
<dbReference type="EMBL" id="CM000144">
    <property type="protein sequence ID" value="EAZ39289.1"/>
    <property type="molecule type" value="Genomic_DNA"/>
</dbReference>
<evidence type="ECO:0000256" key="1">
    <source>
        <dbReference type="ARBA" id="ARBA00004370"/>
    </source>
</evidence>
<feature type="region of interest" description="Disordered" evidence="3">
    <location>
        <begin position="1"/>
        <end position="42"/>
    </location>
</feature>
<reference evidence="5" key="1">
    <citation type="journal article" date="2005" name="PLoS Biol.">
        <title>The genomes of Oryza sativa: a history of duplications.</title>
        <authorList>
            <person name="Yu J."/>
            <person name="Wang J."/>
            <person name="Lin W."/>
            <person name="Li S."/>
            <person name="Li H."/>
            <person name="Zhou J."/>
            <person name="Ni P."/>
            <person name="Dong W."/>
            <person name="Hu S."/>
            <person name="Zeng C."/>
            <person name="Zhang J."/>
            <person name="Zhang Y."/>
            <person name="Li R."/>
            <person name="Xu Z."/>
            <person name="Li S."/>
            <person name="Li X."/>
            <person name="Zheng H."/>
            <person name="Cong L."/>
            <person name="Lin L."/>
            <person name="Yin J."/>
            <person name="Geng J."/>
            <person name="Li G."/>
            <person name="Shi J."/>
            <person name="Liu J."/>
            <person name="Lv H."/>
            <person name="Li J."/>
            <person name="Wang J."/>
            <person name="Deng Y."/>
            <person name="Ran L."/>
            <person name="Shi X."/>
            <person name="Wang X."/>
            <person name="Wu Q."/>
            <person name="Li C."/>
            <person name="Ren X."/>
            <person name="Wang J."/>
            <person name="Wang X."/>
            <person name="Li D."/>
            <person name="Liu D."/>
            <person name="Zhang X."/>
            <person name="Ji Z."/>
            <person name="Zhao W."/>
            <person name="Sun Y."/>
            <person name="Zhang Z."/>
            <person name="Bao J."/>
            <person name="Han Y."/>
            <person name="Dong L."/>
            <person name="Ji J."/>
            <person name="Chen P."/>
            <person name="Wu S."/>
            <person name="Liu J."/>
            <person name="Xiao Y."/>
            <person name="Bu D."/>
            <person name="Tan J."/>
            <person name="Yang L."/>
            <person name="Ye C."/>
            <person name="Zhang J."/>
            <person name="Xu J."/>
            <person name="Zhou Y."/>
            <person name="Yu Y."/>
            <person name="Zhang B."/>
            <person name="Zhuang S."/>
            <person name="Wei H."/>
            <person name="Liu B."/>
            <person name="Lei M."/>
            <person name="Yu H."/>
            <person name="Li Y."/>
            <person name="Xu H."/>
            <person name="Wei S."/>
            <person name="He X."/>
            <person name="Fang L."/>
            <person name="Zhang Z."/>
            <person name="Zhang Y."/>
            <person name="Huang X."/>
            <person name="Su Z."/>
            <person name="Tong W."/>
            <person name="Li J."/>
            <person name="Tong Z."/>
            <person name="Li S."/>
            <person name="Ye J."/>
            <person name="Wang L."/>
            <person name="Fang L."/>
            <person name="Lei T."/>
            <person name="Chen C."/>
            <person name="Chen H."/>
            <person name="Xu Z."/>
            <person name="Li H."/>
            <person name="Huang H."/>
            <person name="Zhang F."/>
            <person name="Xu H."/>
            <person name="Li N."/>
            <person name="Zhao C."/>
            <person name="Li S."/>
            <person name="Dong L."/>
            <person name="Huang Y."/>
            <person name="Li L."/>
            <person name="Xi Y."/>
            <person name="Qi Q."/>
            <person name="Li W."/>
            <person name="Zhang B."/>
            <person name="Hu W."/>
            <person name="Zhang Y."/>
            <person name="Tian X."/>
            <person name="Jiao Y."/>
            <person name="Liang X."/>
            <person name="Jin J."/>
            <person name="Gao L."/>
            <person name="Zheng W."/>
            <person name="Hao B."/>
            <person name="Liu S."/>
            <person name="Wang W."/>
            <person name="Yuan L."/>
            <person name="Cao M."/>
            <person name="McDermott J."/>
            <person name="Samudrala R."/>
            <person name="Wang J."/>
            <person name="Wong G.K."/>
            <person name="Yang H."/>
        </authorList>
    </citation>
    <scope>NUCLEOTIDE SEQUENCE [LARGE SCALE GENOMIC DNA]</scope>
</reference>
<dbReference type="PANTHER" id="PTHR31415:SF78">
    <property type="entry name" value="OS07G0250501 PROTEIN"/>
    <property type="match status" value="1"/>
</dbReference>
<proteinExistence type="predicted"/>
<keyword evidence="4" id="KW-1133">Transmembrane helix</keyword>
<evidence type="ECO:0000313" key="5">
    <source>
        <dbReference type="EMBL" id="EAZ39289.1"/>
    </source>
</evidence>
<evidence type="ECO:0008006" key="6">
    <source>
        <dbReference type="Google" id="ProtNLM"/>
    </source>
</evidence>
<reference evidence="5" key="2">
    <citation type="submission" date="2008-12" db="EMBL/GenBank/DDBJ databases">
        <title>Improved gene annotation of the rice (Oryza sativa) genomes.</title>
        <authorList>
            <person name="Wang J."/>
            <person name="Li R."/>
            <person name="Fan W."/>
            <person name="Huang Q."/>
            <person name="Zhang J."/>
            <person name="Zhou Y."/>
            <person name="Hu Y."/>
            <person name="Zi S."/>
            <person name="Li J."/>
            <person name="Ni P."/>
            <person name="Zheng H."/>
            <person name="Zhang Y."/>
            <person name="Zhao M."/>
            <person name="Hao Q."/>
            <person name="McDermott J."/>
            <person name="Samudrala R."/>
            <person name="Kristiansen K."/>
            <person name="Wong G.K.-S."/>
        </authorList>
    </citation>
    <scope>NUCLEOTIDE SEQUENCE</scope>
</reference>
<evidence type="ECO:0000256" key="3">
    <source>
        <dbReference type="SAM" id="MobiDB-lite"/>
    </source>
</evidence>
<accession>A3BIA0</accession>
<dbReference type="InterPro" id="IPR044839">
    <property type="entry name" value="NDR1-like"/>
</dbReference>
<organism evidence="5">
    <name type="scientific">Oryza sativa subsp. japonica</name>
    <name type="common">Rice</name>
    <dbReference type="NCBI Taxonomy" id="39947"/>
    <lineage>
        <taxon>Eukaryota</taxon>
        <taxon>Viridiplantae</taxon>
        <taxon>Streptophyta</taxon>
        <taxon>Embryophyta</taxon>
        <taxon>Tracheophyta</taxon>
        <taxon>Spermatophyta</taxon>
        <taxon>Magnoliopsida</taxon>
        <taxon>Liliopsida</taxon>
        <taxon>Poales</taxon>
        <taxon>Poaceae</taxon>
        <taxon>BOP clade</taxon>
        <taxon>Oryzoideae</taxon>
        <taxon>Oryzeae</taxon>
        <taxon>Oryzinae</taxon>
        <taxon>Oryza</taxon>
        <taxon>Oryza sativa</taxon>
    </lineage>
</organism>
<gene>
    <name evidence="5" type="ORF">OsJ_23721</name>
</gene>
<dbReference type="Proteomes" id="UP000007752">
    <property type="component" value="Chromosome 7"/>
</dbReference>
<dbReference type="HOGENOM" id="CLU_108204_0_0_1"/>
<evidence type="ECO:0000256" key="4">
    <source>
        <dbReference type="SAM" id="Phobius"/>
    </source>
</evidence>
<feature type="compositionally biased region" description="Low complexity" evidence="3">
    <location>
        <begin position="1"/>
        <end position="15"/>
    </location>
</feature>
<keyword evidence="4" id="KW-0812">Transmembrane</keyword>
<dbReference type="GO" id="GO:0016020">
    <property type="term" value="C:membrane"/>
    <property type="evidence" value="ECO:0007669"/>
    <property type="project" value="UniProtKB-SubCell"/>
</dbReference>